<accession>A0A6L2KU56</accession>
<proteinExistence type="predicted"/>
<evidence type="ECO:0008006" key="2">
    <source>
        <dbReference type="Google" id="ProtNLM"/>
    </source>
</evidence>
<dbReference type="AlphaFoldDB" id="A0A6L2KU56"/>
<evidence type="ECO:0000313" key="1">
    <source>
        <dbReference type="EMBL" id="GEU53143.1"/>
    </source>
</evidence>
<name>A0A6L2KU56_TANCI</name>
<dbReference type="PANTHER" id="PTHR11017:SF544">
    <property type="entry name" value="ADP-RIBOSYL CYCLASE_CYCLIC ADP-RIBOSE HYDROLASE"/>
    <property type="match status" value="1"/>
</dbReference>
<organism evidence="1">
    <name type="scientific">Tanacetum cinerariifolium</name>
    <name type="common">Dalmatian daisy</name>
    <name type="synonym">Chrysanthemum cinerariifolium</name>
    <dbReference type="NCBI Taxonomy" id="118510"/>
    <lineage>
        <taxon>Eukaryota</taxon>
        <taxon>Viridiplantae</taxon>
        <taxon>Streptophyta</taxon>
        <taxon>Embryophyta</taxon>
        <taxon>Tracheophyta</taxon>
        <taxon>Spermatophyta</taxon>
        <taxon>Magnoliopsida</taxon>
        <taxon>eudicotyledons</taxon>
        <taxon>Gunneridae</taxon>
        <taxon>Pentapetalae</taxon>
        <taxon>asterids</taxon>
        <taxon>campanulids</taxon>
        <taxon>Asterales</taxon>
        <taxon>Asteraceae</taxon>
        <taxon>Asteroideae</taxon>
        <taxon>Anthemideae</taxon>
        <taxon>Anthemidinae</taxon>
        <taxon>Tanacetum</taxon>
    </lineage>
</organism>
<dbReference type="EMBL" id="BKCJ010003127">
    <property type="protein sequence ID" value="GEU53143.1"/>
    <property type="molecule type" value="Genomic_DNA"/>
</dbReference>
<dbReference type="GO" id="GO:0006952">
    <property type="term" value="P:defense response"/>
    <property type="evidence" value="ECO:0007669"/>
    <property type="project" value="InterPro"/>
</dbReference>
<gene>
    <name evidence="1" type="ORF">Tci_025121</name>
</gene>
<dbReference type="InterPro" id="IPR027417">
    <property type="entry name" value="P-loop_NTPase"/>
</dbReference>
<reference evidence="1" key="1">
    <citation type="journal article" date="2019" name="Sci. Rep.">
        <title>Draft genome of Tanacetum cinerariifolium, the natural source of mosquito coil.</title>
        <authorList>
            <person name="Yamashiro T."/>
            <person name="Shiraishi A."/>
            <person name="Satake H."/>
            <person name="Nakayama K."/>
        </authorList>
    </citation>
    <scope>NUCLEOTIDE SEQUENCE</scope>
</reference>
<dbReference type="InterPro" id="IPR044974">
    <property type="entry name" value="Disease_R_plants"/>
</dbReference>
<protein>
    <recommendedName>
        <fullName evidence="2">NB-ARC domains-containing protein</fullName>
    </recommendedName>
</protein>
<dbReference type="PANTHER" id="PTHR11017">
    <property type="entry name" value="LEUCINE-RICH REPEAT-CONTAINING PROTEIN"/>
    <property type="match status" value="1"/>
</dbReference>
<sequence>MEHISLDECMMTDCKHCDERMIKNHFMDRLLKDVLMFERVIDTVKNDMVIHTEKTGMMRLVVEIEYDGKIADVFDKETWSFDGLQPEQGKDTAFWFLRFVSCDLVLTLRFASKLVAFCFKARCVMLQDTLRFALRYTAFYFKTSYVLFQDPCVLLQDSCVLSHGGIAFCLLLKTLSAITSKDNEDPSWNTSSRSRELSRQLQLWKRFRRLHLIVFVLVRNIVNMECQSNPVQTTYPVFYDVEPTERKSLKEAVNLAGWELKKTVNGYVIADYIAPMLFESCQMNLVADISKKLSSISSSVDRELVGMEIRINKVLSSLGIGTEDVRMIVIKGIGGGGKTFLPQLFSIKYPITLKEAALLKIDQYITASIVSGGINKMVHLIHRKKVLVLLDNVNDTKQLEA</sequence>
<dbReference type="SUPFAM" id="SSF52540">
    <property type="entry name" value="P-loop containing nucleoside triphosphate hydrolases"/>
    <property type="match status" value="1"/>
</dbReference>
<comment type="caution">
    <text evidence="1">The sequence shown here is derived from an EMBL/GenBank/DDBJ whole genome shotgun (WGS) entry which is preliminary data.</text>
</comment>